<keyword evidence="2" id="KW-0472">Membrane</keyword>
<proteinExistence type="predicted"/>
<feature type="chain" id="PRO_5034071973" description="Mucin like 3" evidence="3">
    <location>
        <begin position="24"/>
        <end position="493"/>
    </location>
</feature>
<name>A0A8C0MDE5_CANLF</name>
<evidence type="ECO:0008006" key="6">
    <source>
        <dbReference type="Google" id="ProtNLM"/>
    </source>
</evidence>
<evidence type="ECO:0000256" key="1">
    <source>
        <dbReference type="SAM" id="MobiDB-lite"/>
    </source>
</evidence>
<dbReference type="PANTHER" id="PTHR22094:SF0">
    <property type="entry name" value="MUCIN-LIKE PROTEIN 3"/>
    <property type="match status" value="1"/>
</dbReference>
<sequence>IKAHICSLIEFLICFSCFTGATAFRELQKTGVSPASDHLLPPTSGLVYSTLSDYTALHLGHNPLDLTKSTEIHKRKSHCNTTHHIKPTYKPIDNPQNSTSDYEVSPSSEKKPSNQGKNPNIQNRRPIDPNDSTNTHKGLSGAKYSTLAPKRKPFCNKPNVSKIGTGNIHKTATSFGNTITTLDSKSTTSHKTIIPVHTSVNTEINKIPTSSSGKSTAVTKSTRIPERSEGAEDGKIVASSGTTVASGKTVRKTTEHINRITSPIEKITQILTTLTEHKQRTASAHINTTRSLESPLGHGKEATLANKTTPRIQAESTKHGEETKSANGKTTTTQENTAEGPPDHGRKTAAASGKTTRALGGLKNPGEKTTTVSGKTTSTSHMKLSSTMSEIPDNESHPYQNEDGSHRGVHAGGRRENDSFPAWAIVIVVLVAVILFLMFLSLIFLVSYMTKTRQALIQNKEDNDPEDDGGPNSYPVHLMEQQTLGMGQITSPR</sequence>
<reference evidence="4" key="1">
    <citation type="submission" date="2019-03" db="EMBL/GenBank/DDBJ databases">
        <authorList>
            <person name="Warren W.C."/>
            <person name="Johnson G.S."/>
        </authorList>
    </citation>
    <scope>NUCLEOTIDE SEQUENCE [LARGE SCALE GENOMIC DNA]</scope>
    <source>
        <strain evidence="4">Basenji</strain>
    </source>
</reference>
<evidence type="ECO:0000256" key="3">
    <source>
        <dbReference type="SAM" id="SignalP"/>
    </source>
</evidence>
<feature type="region of interest" description="Disordered" evidence="1">
    <location>
        <begin position="68"/>
        <end position="155"/>
    </location>
</feature>
<feature type="compositionally biased region" description="Polar residues" evidence="1">
    <location>
        <begin position="94"/>
        <end position="123"/>
    </location>
</feature>
<reference evidence="4" key="2">
    <citation type="submission" date="2025-08" db="UniProtKB">
        <authorList>
            <consortium name="Ensembl"/>
        </authorList>
    </citation>
    <scope>IDENTIFICATION</scope>
</reference>
<dbReference type="Proteomes" id="UP000694429">
    <property type="component" value="Chromosome 12"/>
</dbReference>
<keyword evidence="3" id="KW-0732">Signal</keyword>
<organism evidence="4 5">
    <name type="scientific">Canis lupus familiaris</name>
    <name type="common">Dog</name>
    <name type="synonym">Canis familiaris</name>
    <dbReference type="NCBI Taxonomy" id="9615"/>
    <lineage>
        <taxon>Eukaryota</taxon>
        <taxon>Metazoa</taxon>
        <taxon>Chordata</taxon>
        <taxon>Craniata</taxon>
        <taxon>Vertebrata</taxon>
        <taxon>Euteleostomi</taxon>
        <taxon>Mammalia</taxon>
        <taxon>Eutheria</taxon>
        <taxon>Laurasiatheria</taxon>
        <taxon>Carnivora</taxon>
        <taxon>Caniformia</taxon>
        <taxon>Canidae</taxon>
        <taxon>Canis</taxon>
    </lineage>
</organism>
<feature type="transmembrane region" description="Helical" evidence="2">
    <location>
        <begin position="422"/>
        <end position="446"/>
    </location>
</feature>
<protein>
    <recommendedName>
        <fullName evidence="6">Mucin like 3</fullName>
    </recommendedName>
</protein>
<dbReference type="Ensembl" id="ENSCAFT00030011460.1">
    <property type="protein sequence ID" value="ENSCAFP00030010024.1"/>
    <property type="gene ID" value="ENSCAFG00030006243.1"/>
</dbReference>
<evidence type="ECO:0000313" key="4">
    <source>
        <dbReference type="Ensembl" id="ENSCAFP00030010024.1"/>
    </source>
</evidence>
<feature type="compositionally biased region" description="Basic and acidic residues" evidence="1">
    <location>
        <begin position="223"/>
        <end position="234"/>
    </location>
</feature>
<keyword evidence="2" id="KW-0812">Transmembrane</keyword>
<accession>A0A8C0MDE5</accession>
<feature type="compositionally biased region" description="Basic residues" evidence="1">
    <location>
        <begin position="73"/>
        <end position="87"/>
    </location>
</feature>
<evidence type="ECO:0000256" key="2">
    <source>
        <dbReference type="SAM" id="Phobius"/>
    </source>
</evidence>
<feature type="region of interest" description="Disordered" evidence="1">
    <location>
        <begin position="207"/>
        <end position="234"/>
    </location>
</feature>
<keyword evidence="2" id="KW-1133">Transmembrane helix</keyword>
<feature type="compositionally biased region" description="Polar residues" evidence="1">
    <location>
        <begin position="281"/>
        <end position="292"/>
    </location>
</feature>
<feature type="region of interest" description="Disordered" evidence="1">
    <location>
        <begin position="281"/>
        <end position="413"/>
    </location>
</feature>
<feature type="compositionally biased region" description="Polar residues" evidence="1">
    <location>
        <begin position="325"/>
        <end position="337"/>
    </location>
</feature>
<feature type="compositionally biased region" description="Polar residues" evidence="1">
    <location>
        <begin position="207"/>
        <end position="222"/>
    </location>
</feature>
<evidence type="ECO:0000313" key="5">
    <source>
        <dbReference type="Proteomes" id="UP000694429"/>
    </source>
</evidence>
<feature type="compositionally biased region" description="Low complexity" evidence="1">
    <location>
        <begin position="368"/>
        <end position="380"/>
    </location>
</feature>
<feature type="compositionally biased region" description="Polar residues" evidence="1">
    <location>
        <begin position="305"/>
        <end position="315"/>
    </location>
</feature>
<feature type="signal peptide" evidence="3">
    <location>
        <begin position="1"/>
        <end position="23"/>
    </location>
</feature>
<dbReference type="AlphaFoldDB" id="A0A8C0MDE5"/>
<dbReference type="InterPro" id="IPR026623">
    <property type="entry name" value="MUCL3"/>
</dbReference>
<dbReference type="PANTHER" id="PTHR22094">
    <property type="entry name" value="DIFFUSE PANBRONCHIOLITIS CRITICAL REGION GENE 1"/>
    <property type="match status" value="1"/>
</dbReference>